<sequence length="240" mass="27485">MFNPAFLGLLLILFFVGRIFGKLTKNIRLWKILVLGYFALFLYAPVRDAGPILGGIFIAGMLSNHVGTFFSVLSWAGNLEDVLFAFKYRSAYEDIRRREQELEERERRLREAELRQAYQQQGQGQRARAGWQQEAKGFRQQNDSQKTQQGPGRQKQNDNRSQRSYHSSDTRGKGAGSTKPAEDKKARCLKILGLDPRRSYNPDELKAAYRKKVKKTHPDAGGSQAKFIEVVSAFEWLSHQ</sequence>
<dbReference type="SUPFAM" id="SSF46565">
    <property type="entry name" value="Chaperone J-domain"/>
    <property type="match status" value="1"/>
</dbReference>
<dbReference type="Pfam" id="PF00226">
    <property type="entry name" value="DnaJ"/>
    <property type="match status" value="1"/>
</dbReference>
<name>A0ABX2PD21_9RHOB</name>
<comment type="caution">
    <text evidence="4">The sequence shown here is derived from an EMBL/GenBank/DDBJ whole genome shotgun (WGS) entry which is preliminary data.</text>
</comment>
<dbReference type="PROSITE" id="PS50076">
    <property type="entry name" value="DNAJ_2"/>
    <property type="match status" value="1"/>
</dbReference>
<feature type="coiled-coil region" evidence="1">
    <location>
        <begin position="88"/>
        <end position="115"/>
    </location>
</feature>
<feature type="compositionally biased region" description="Basic and acidic residues" evidence="2">
    <location>
        <begin position="155"/>
        <end position="172"/>
    </location>
</feature>
<protein>
    <submittedName>
        <fullName evidence="4">DnaJ domain-containing protein</fullName>
    </submittedName>
</protein>
<dbReference type="Gene3D" id="1.10.287.110">
    <property type="entry name" value="DnaJ domain"/>
    <property type="match status" value="1"/>
</dbReference>
<keyword evidence="5" id="KW-1185">Reference proteome</keyword>
<feature type="domain" description="J" evidence="3">
    <location>
        <begin position="187"/>
        <end position="240"/>
    </location>
</feature>
<evidence type="ECO:0000313" key="5">
    <source>
        <dbReference type="Proteomes" id="UP000523601"/>
    </source>
</evidence>
<dbReference type="CDD" id="cd06257">
    <property type="entry name" value="DnaJ"/>
    <property type="match status" value="1"/>
</dbReference>
<feature type="compositionally biased region" description="Low complexity" evidence="2">
    <location>
        <begin position="116"/>
        <end position="133"/>
    </location>
</feature>
<dbReference type="InterPro" id="IPR036869">
    <property type="entry name" value="J_dom_sf"/>
</dbReference>
<dbReference type="Proteomes" id="UP000523601">
    <property type="component" value="Unassembled WGS sequence"/>
</dbReference>
<evidence type="ECO:0000256" key="2">
    <source>
        <dbReference type="SAM" id="MobiDB-lite"/>
    </source>
</evidence>
<dbReference type="EMBL" id="JABCJD010000001">
    <property type="protein sequence ID" value="NVO26732.1"/>
    <property type="molecule type" value="Genomic_DNA"/>
</dbReference>
<evidence type="ECO:0000259" key="3">
    <source>
        <dbReference type="PROSITE" id="PS50076"/>
    </source>
</evidence>
<gene>
    <name evidence="4" type="ORF">HJ526_04820</name>
</gene>
<reference evidence="4 5" key="1">
    <citation type="submission" date="2020-04" db="EMBL/GenBank/DDBJ databases">
        <title>Donghicola sp., a member of the Rhodobacteraceae family isolated from mangrove forest in Thailand.</title>
        <authorList>
            <person name="Charoenyingcharoen P."/>
            <person name="Yukphan P."/>
        </authorList>
    </citation>
    <scope>NUCLEOTIDE SEQUENCE [LARGE SCALE GENOMIC DNA]</scope>
    <source>
        <strain evidence="4 5">C2-DW-16</strain>
    </source>
</reference>
<accession>A0ABX2PD21</accession>
<feature type="compositionally biased region" description="Polar residues" evidence="2">
    <location>
        <begin position="139"/>
        <end position="151"/>
    </location>
</feature>
<dbReference type="SMART" id="SM00271">
    <property type="entry name" value="DnaJ"/>
    <property type="match status" value="1"/>
</dbReference>
<feature type="region of interest" description="Disordered" evidence="2">
    <location>
        <begin position="116"/>
        <end position="184"/>
    </location>
</feature>
<evidence type="ECO:0000256" key="1">
    <source>
        <dbReference type="SAM" id="Coils"/>
    </source>
</evidence>
<proteinExistence type="predicted"/>
<dbReference type="RefSeq" id="WP_176853100.1">
    <property type="nucleotide sequence ID" value="NZ_JABCJD010000001.1"/>
</dbReference>
<evidence type="ECO:0000313" key="4">
    <source>
        <dbReference type="EMBL" id="NVO26732.1"/>
    </source>
</evidence>
<dbReference type="InterPro" id="IPR001623">
    <property type="entry name" value="DnaJ_domain"/>
</dbReference>
<organism evidence="4 5">
    <name type="scientific">Donghicola mangrovi</name>
    <dbReference type="NCBI Taxonomy" id="2729614"/>
    <lineage>
        <taxon>Bacteria</taxon>
        <taxon>Pseudomonadati</taxon>
        <taxon>Pseudomonadota</taxon>
        <taxon>Alphaproteobacteria</taxon>
        <taxon>Rhodobacterales</taxon>
        <taxon>Roseobacteraceae</taxon>
        <taxon>Donghicola</taxon>
    </lineage>
</organism>
<keyword evidence="1" id="KW-0175">Coiled coil</keyword>